<evidence type="ECO:0000256" key="4">
    <source>
        <dbReference type="ARBA" id="ARBA00012772"/>
    </source>
</evidence>
<keyword evidence="8 13" id="KW-0274">FAD</keyword>
<evidence type="ECO:0000259" key="14">
    <source>
        <dbReference type="Pfam" id="PF02852"/>
    </source>
</evidence>
<evidence type="ECO:0000256" key="7">
    <source>
        <dbReference type="ARBA" id="ARBA00022630"/>
    </source>
</evidence>
<gene>
    <name evidence="16" type="primary">sthA</name>
    <name evidence="16" type="ORF">Q4521_20125</name>
</gene>
<keyword evidence="10 16" id="KW-0560">Oxidoreductase</keyword>
<evidence type="ECO:0000256" key="13">
    <source>
        <dbReference type="PIRSR" id="PIRSR000350-3"/>
    </source>
</evidence>
<keyword evidence="6" id="KW-0963">Cytoplasm</keyword>
<dbReference type="InterPro" id="IPR036188">
    <property type="entry name" value="FAD/NAD-bd_sf"/>
</dbReference>
<dbReference type="PANTHER" id="PTHR22912">
    <property type="entry name" value="DISULFIDE OXIDOREDUCTASE"/>
    <property type="match status" value="1"/>
</dbReference>
<evidence type="ECO:0000256" key="10">
    <source>
        <dbReference type="ARBA" id="ARBA00023002"/>
    </source>
</evidence>
<dbReference type="NCBIfam" id="NF003585">
    <property type="entry name" value="PRK05249.1"/>
    <property type="match status" value="1"/>
</dbReference>
<accession>A0AAW7XBH6</accession>
<evidence type="ECO:0000256" key="8">
    <source>
        <dbReference type="ARBA" id="ARBA00022827"/>
    </source>
</evidence>
<comment type="cofactor">
    <cofactor evidence="13">
        <name>FAD</name>
        <dbReference type="ChEBI" id="CHEBI:57692"/>
    </cofactor>
    <text evidence="13">Binds 1 FAD per subunit.</text>
</comment>
<feature type="domain" description="Pyridine nucleotide-disulphide oxidoreductase dimerisation" evidence="14">
    <location>
        <begin position="345"/>
        <end position="453"/>
    </location>
</feature>
<feature type="binding site" evidence="13">
    <location>
        <position position="270"/>
    </location>
    <ligand>
        <name>NAD(+)</name>
        <dbReference type="ChEBI" id="CHEBI:57540"/>
    </ligand>
</feature>
<sequence>MIKSQYDLVVIGSGPAGQKAAIQAAKAGKSVALIEQTRELGGSCVHRGTIPSKTLKENALRVKNMRSNAELSHFQLREDVELATLIDRLNEVLAEHDNYMRRQLERNEITLIHGRAKFLSPNQLEVTKLQQEAECISAANIIIASGSHPRQPPNIHIDHEYIFDSDSILSMMYLPKSLTVLGGGVIASEYASIFQALGVKVTMIDRYPRPLGFLDDDLTDVFIQAFEQMGGTWVGNTVVEECHWNNVDSVETVCADGNIYKSEKLLCAAGRLANVKDLHIEQAGLALNDAGLISVDGQLRTSVPHIFAAGDVIGPPSLASASMEQGRRASCNALDISVGKMHSMIPTGIYSIPELSSVGLSETQARKTHGDVLVGKAKFDEIARGQISGVQNGMLKIVCDAQGEKVLGVMIVGEGATELVHVGQMALLHEADIDLFVDCIFNFPTLAEAYRVAALQIIGQRNAKR</sequence>
<dbReference type="GO" id="GO:0005829">
    <property type="term" value="C:cytosol"/>
    <property type="evidence" value="ECO:0007669"/>
    <property type="project" value="TreeGrafter"/>
</dbReference>
<evidence type="ECO:0000313" key="17">
    <source>
        <dbReference type="Proteomes" id="UP001169760"/>
    </source>
</evidence>
<keyword evidence="13" id="KW-0547">Nucleotide-binding</keyword>
<proteinExistence type="inferred from homology"/>
<keyword evidence="9" id="KW-0521">NADP</keyword>
<dbReference type="Gene3D" id="3.50.50.60">
    <property type="entry name" value="FAD/NAD(P)-binding domain"/>
    <property type="match status" value="2"/>
</dbReference>
<comment type="similarity">
    <text evidence="3">Belongs to the class-I pyridine nucleotide-disulfide oxidoreductase family.</text>
</comment>
<evidence type="ECO:0000256" key="3">
    <source>
        <dbReference type="ARBA" id="ARBA00007532"/>
    </source>
</evidence>
<dbReference type="PANTHER" id="PTHR22912:SF93">
    <property type="entry name" value="SOLUBLE PYRIDINE NUCLEOTIDE TRANSHYDROGENASE"/>
    <property type="match status" value="1"/>
</dbReference>
<dbReference type="GO" id="GO:0004148">
    <property type="term" value="F:dihydrolipoyl dehydrogenase (NADH) activity"/>
    <property type="evidence" value="ECO:0007669"/>
    <property type="project" value="TreeGrafter"/>
</dbReference>
<dbReference type="FunFam" id="3.30.390.30:FF:000001">
    <property type="entry name" value="Dihydrolipoyl dehydrogenase"/>
    <property type="match status" value="1"/>
</dbReference>
<protein>
    <recommendedName>
        <fullName evidence="5">Soluble pyridine nucleotide transhydrogenase</fullName>
        <ecNumber evidence="4">1.6.1.1</ecNumber>
    </recommendedName>
    <alternativeName>
        <fullName evidence="12">NAD(P)(+) transhydrogenase [B-specific]</fullName>
    </alternativeName>
</protein>
<dbReference type="AlphaFoldDB" id="A0AAW7XBH6"/>
<dbReference type="InterPro" id="IPR050151">
    <property type="entry name" value="Class-I_Pyr_Nuc-Dis_Oxidored"/>
</dbReference>
<dbReference type="InterPro" id="IPR016156">
    <property type="entry name" value="FAD/NAD-linked_Rdtase_dimer_sf"/>
</dbReference>
<dbReference type="Proteomes" id="UP001169760">
    <property type="component" value="Unassembled WGS sequence"/>
</dbReference>
<dbReference type="SUPFAM" id="SSF55424">
    <property type="entry name" value="FAD/NAD-linked reductases, dimerisation (C-terminal) domain"/>
    <property type="match status" value="1"/>
</dbReference>
<dbReference type="RefSeq" id="WP_303494025.1">
    <property type="nucleotide sequence ID" value="NZ_JAUOPB010000018.1"/>
</dbReference>
<keyword evidence="7" id="KW-0285">Flavoprotein</keyword>
<evidence type="ECO:0000256" key="6">
    <source>
        <dbReference type="ARBA" id="ARBA00022490"/>
    </source>
</evidence>
<evidence type="ECO:0000256" key="9">
    <source>
        <dbReference type="ARBA" id="ARBA00022857"/>
    </source>
</evidence>
<evidence type="ECO:0000256" key="2">
    <source>
        <dbReference type="ARBA" id="ARBA00004496"/>
    </source>
</evidence>
<feature type="binding site" evidence="13">
    <location>
        <begin position="182"/>
        <end position="189"/>
    </location>
    <ligand>
        <name>NAD(+)</name>
        <dbReference type="ChEBI" id="CHEBI:57540"/>
    </ligand>
</feature>
<reference evidence="16" key="1">
    <citation type="submission" date="2023-07" db="EMBL/GenBank/DDBJ databases">
        <title>Genome content predicts the carbon catabolic preferences of heterotrophic bacteria.</title>
        <authorList>
            <person name="Gralka M."/>
        </authorList>
    </citation>
    <scope>NUCLEOTIDE SEQUENCE</scope>
    <source>
        <strain evidence="16">I3M17_2</strain>
    </source>
</reference>
<feature type="domain" description="FAD/NAD(P)-binding" evidence="15">
    <location>
        <begin position="6"/>
        <end position="326"/>
    </location>
</feature>
<evidence type="ECO:0000256" key="11">
    <source>
        <dbReference type="ARBA" id="ARBA00023027"/>
    </source>
</evidence>
<comment type="caution">
    <text evidence="16">The sequence shown here is derived from an EMBL/GenBank/DDBJ whole genome shotgun (WGS) entry which is preliminary data.</text>
</comment>
<dbReference type="Pfam" id="PF02852">
    <property type="entry name" value="Pyr_redox_dim"/>
    <property type="match status" value="1"/>
</dbReference>
<dbReference type="GO" id="GO:0006103">
    <property type="term" value="P:2-oxoglutarate metabolic process"/>
    <property type="evidence" value="ECO:0007669"/>
    <property type="project" value="TreeGrafter"/>
</dbReference>
<dbReference type="Gene3D" id="3.30.390.30">
    <property type="match status" value="1"/>
</dbReference>
<evidence type="ECO:0000256" key="5">
    <source>
        <dbReference type="ARBA" id="ARBA00016603"/>
    </source>
</evidence>
<dbReference type="PRINTS" id="PR00411">
    <property type="entry name" value="PNDRDTASEI"/>
</dbReference>
<dbReference type="GO" id="GO:0050660">
    <property type="term" value="F:flavin adenine dinucleotide binding"/>
    <property type="evidence" value="ECO:0007669"/>
    <property type="project" value="TreeGrafter"/>
</dbReference>
<feature type="binding site" evidence="13">
    <location>
        <position position="311"/>
    </location>
    <ligand>
        <name>FAD</name>
        <dbReference type="ChEBI" id="CHEBI:57692"/>
    </ligand>
</feature>
<dbReference type="PRINTS" id="PR00368">
    <property type="entry name" value="FADPNR"/>
</dbReference>
<keyword evidence="11 13" id="KW-0520">NAD</keyword>
<dbReference type="Pfam" id="PF07992">
    <property type="entry name" value="Pyr_redox_2"/>
    <property type="match status" value="1"/>
</dbReference>
<name>A0AAW7XBH6_9GAMM</name>
<dbReference type="PIRSF" id="PIRSF000350">
    <property type="entry name" value="Mercury_reductase_MerA"/>
    <property type="match status" value="1"/>
</dbReference>
<dbReference type="EC" id="1.6.1.1" evidence="4"/>
<dbReference type="EMBL" id="JAUOPB010000018">
    <property type="protein sequence ID" value="MDO6424809.1"/>
    <property type="molecule type" value="Genomic_DNA"/>
</dbReference>
<dbReference type="SUPFAM" id="SSF51905">
    <property type="entry name" value="FAD/NAD(P)-binding domain"/>
    <property type="match status" value="1"/>
</dbReference>
<dbReference type="InterPro" id="IPR004099">
    <property type="entry name" value="Pyr_nucl-diS_OxRdtase_dimer"/>
</dbReference>
<evidence type="ECO:0000259" key="15">
    <source>
        <dbReference type="Pfam" id="PF07992"/>
    </source>
</evidence>
<evidence type="ECO:0000256" key="12">
    <source>
        <dbReference type="ARBA" id="ARBA00031183"/>
    </source>
</evidence>
<comment type="subcellular location">
    <subcellularLocation>
        <location evidence="2">Cytoplasm</location>
    </subcellularLocation>
</comment>
<organism evidence="16 17">
    <name type="scientific">Saccharophagus degradans</name>
    <dbReference type="NCBI Taxonomy" id="86304"/>
    <lineage>
        <taxon>Bacteria</taxon>
        <taxon>Pseudomonadati</taxon>
        <taxon>Pseudomonadota</taxon>
        <taxon>Gammaproteobacteria</taxon>
        <taxon>Cellvibrionales</taxon>
        <taxon>Cellvibrionaceae</taxon>
        <taxon>Saccharophagus</taxon>
    </lineage>
</organism>
<feature type="binding site" evidence="13">
    <location>
        <position position="53"/>
    </location>
    <ligand>
        <name>FAD</name>
        <dbReference type="ChEBI" id="CHEBI:57692"/>
    </ligand>
</feature>
<evidence type="ECO:0000256" key="1">
    <source>
        <dbReference type="ARBA" id="ARBA00002842"/>
    </source>
</evidence>
<evidence type="ECO:0000313" key="16">
    <source>
        <dbReference type="EMBL" id="MDO6424809.1"/>
    </source>
</evidence>
<dbReference type="InterPro" id="IPR001100">
    <property type="entry name" value="Pyr_nuc-diS_OxRdtase"/>
</dbReference>
<comment type="function">
    <text evidence="1">Conversion of NADPH, generated by peripheral catabolic pathways, to NADH, which can enter the respiratory chain for energy generation.</text>
</comment>
<dbReference type="GO" id="GO:0003957">
    <property type="term" value="F:NAD(P)+ transhydrogenase (Si-specific) activity"/>
    <property type="evidence" value="ECO:0007669"/>
    <property type="project" value="UniProtKB-EC"/>
</dbReference>
<dbReference type="InterPro" id="IPR023753">
    <property type="entry name" value="FAD/NAD-binding_dom"/>
</dbReference>